<comment type="caution">
    <text evidence="2">The sequence shown here is derived from an EMBL/GenBank/DDBJ whole genome shotgun (WGS) entry which is preliminary data.</text>
</comment>
<evidence type="ECO:0000313" key="2">
    <source>
        <dbReference type="EMBL" id="MEQ2282621.1"/>
    </source>
</evidence>
<evidence type="ECO:0000256" key="1">
    <source>
        <dbReference type="SAM" id="MobiDB-lite"/>
    </source>
</evidence>
<name>A0ABV0XMC2_9TELE</name>
<keyword evidence="3" id="KW-1185">Reference proteome</keyword>
<feature type="region of interest" description="Disordered" evidence="1">
    <location>
        <begin position="1"/>
        <end position="33"/>
    </location>
</feature>
<accession>A0ABV0XMC2</accession>
<evidence type="ECO:0008006" key="4">
    <source>
        <dbReference type="Google" id="ProtNLM"/>
    </source>
</evidence>
<dbReference type="Proteomes" id="UP001469553">
    <property type="component" value="Unassembled WGS sequence"/>
</dbReference>
<organism evidence="2 3">
    <name type="scientific">Ameca splendens</name>
    <dbReference type="NCBI Taxonomy" id="208324"/>
    <lineage>
        <taxon>Eukaryota</taxon>
        <taxon>Metazoa</taxon>
        <taxon>Chordata</taxon>
        <taxon>Craniata</taxon>
        <taxon>Vertebrata</taxon>
        <taxon>Euteleostomi</taxon>
        <taxon>Actinopterygii</taxon>
        <taxon>Neopterygii</taxon>
        <taxon>Teleostei</taxon>
        <taxon>Neoteleostei</taxon>
        <taxon>Acanthomorphata</taxon>
        <taxon>Ovalentaria</taxon>
        <taxon>Atherinomorphae</taxon>
        <taxon>Cyprinodontiformes</taxon>
        <taxon>Goodeidae</taxon>
        <taxon>Ameca</taxon>
    </lineage>
</organism>
<dbReference type="EMBL" id="JAHRIP010009502">
    <property type="protein sequence ID" value="MEQ2282621.1"/>
    <property type="molecule type" value="Genomic_DNA"/>
</dbReference>
<evidence type="ECO:0000313" key="3">
    <source>
        <dbReference type="Proteomes" id="UP001469553"/>
    </source>
</evidence>
<sequence length="80" mass="8648">MSALGSPPASSQRDSAIRAVSTRRSAQRPSGCGSSLKVRLWKLSECVEAQYAPAFYGKRLFVECSSPLTLLKKLASHSSF</sequence>
<protein>
    <recommendedName>
        <fullName evidence="4">SAUR family protein</fullName>
    </recommendedName>
</protein>
<gene>
    <name evidence="2" type="ORF">AMECASPLE_002648</name>
</gene>
<reference evidence="2 3" key="1">
    <citation type="submission" date="2021-06" db="EMBL/GenBank/DDBJ databases">
        <authorList>
            <person name="Palmer J.M."/>
        </authorList>
    </citation>
    <scope>NUCLEOTIDE SEQUENCE [LARGE SCALE GENOMIC DNA]</scope>
    <source>
        <strain evidence="2 3">AS_MEX2019</strain>
        <tissue evidence="2">Muscle</tissue>
    </source>
</reference>
<proteinExistence type="predicted"/>